<dbReference type="InParanoid" id="Q2H6M9"/>
<proteinExistence type="predicted"/>
<feature type="region of interest" description="Disordered" evidence="1">
    <location>
        <begin position="154"/>
        <end position="197"/>
    </location>
</feature>
<reference evidence="3" key="1">
    <citation type="journal article" date="2015" name="Genome Announc.">
        <title>Draft genome sequence of the cellulolytic fungus Chaetomium globosum.</title>
        <authorList>
            <person name="Cuomo C.A."/>
            <person name="Untereiner W.A."/>
            <person name="Ma L.-J."/>
            <person name="Grabherr M."/>
            <person name="Birren B.W."/>
        </authorList>
    </citation>
    <scope>NUCLEOTIDE SEQUENCE [LARGE SCALE GENOMIC DNA]</scope>
    <source>
        <strain evidence="3">ATCC 6205 / CBS 148.51 / DSM 1962 / NBRC 6347 / NRRL 1970</strain>
    </source>
</reference>
<name>Q2H6M9_CHAGB</name>
<feature type="compositionally biased region" description="Basic and acidic residues" evidence="1">
    <location>
        <begin position="163"/>
        <end position="197"/>
    </location>
</feature>
<evidence type="ECO:0000313" key="2">
    <source>
        <dbReference type="EMBL" id="EAQ89067.1"/>
    </source>
</evidence>
<organism evidence="2 3">
    <name type="scientific">Chaetomium globosum (strain ATCC 6205 / CBS 148.51 / DSM 1962 / NBRC 6347 / NRRL 1970)</name>
    <name type="common">Soil fungus</name>
    <dbReference type="NCBI Taxonomy" id="306901"/>
    <lineage>
        <taxon>Eukaryota</taxon>
        <taxon>Fungi</taxon>
        <taxon>Dikarya</taxon>
        <taxon>Ascomycota</taxon>
        <taxon>Pezizomycotina</taxon>
        <taxon>Sordariomycetes</taxon>
        <taxon>Sordariomycetidae</taxon>
        <taxon>Sordariales</taxon>
        <taxon>Chaetomiaceae</taxon>
        <taxon>Chaetomium</taxon>
    </lineage>
</organism>
<dbReference type="VEuPathDB" id="FungiDB:CHGG_05686"/>
<dbReference type="OrthoDB" id="4590459at2759"/>
<protein>
    <submittedName>
        <fullName evidence="2">Uncharacterized protein</fullName>
    </submittedName>
</protein>
<evidence type="ECO:0000313" key="3">
    <source>
        <dbReference type="Proteomes" id="UP000001056"/>
    </source>
</evidence>
<sequence length="223" mass="25025">MSESPFHYQVQAGLRDYLKASLGKLYTNTKDPTIRNLIRLVAEQGTAQIWVDGKLLKQADVSFGPVGSLPALACEHDLYYHDLDQQPGGQVDLYLSDFLGSAGLPPAYCRPSTAELAAGITRNPTITLTYERLRAIFRKARHLHNPTEFTIEVGDEEESPYEEAERRVAEARAESERRVAEARAESERRVAEARAESERQLAVLKRRVAELEQQMAEGRRGAE</sequence>
<dbReference type="EMBL" id="CH408031">
    <property type="protein sequence ID" value="EAQ89067.1"/>
    <property type="molecule type" value="Genomic_DNA"/>
</dbReference>
<evidence type="ECO:0000256" key="1">
    <source>
        <dbReference type="SAM" id="MobiDB-lite"/>
    </source>
</evidence>
<dbReference type="GeneID" id="4390325"/>
<dbReference type="HOGENOM" id="CLU_059597_0_0_1"/>
<dbReference type="AlphaFoldDB" id="Q2H6M9"/>
<dbReference type="Proteomes" id="UP000001056">
    <property type="component" value="Unassembled WGS sequence"/>
</dbReference>
<dbReference type="RefSeq" id="XP_001221781.1">
    <property type="nucleotide sequence ID" value="XM_001221780.1"/>
</dbReference>
<gene>
    <name evidence="2" type="ORF">CHGG_05686</name>
</gene>
<keyword evidence="3" id="KW-1185">Reference proteome</keyword>
<accession>Q2H6M9</accession>